<dbReference type="OrthoDB" id="770239at2759"/>
<sequence>MLSNGDEVVDISRRQFPKTLGRILSLPDYNISPFGSPGRDLENGFVTAQMRLSAYDKVWKANENTWSPKQEKNASPLSHVAPNLESLPSVSDSNPDYKVQPPNSIPSISDNLVHDNEVEETHPTIVDEMNPEGDIEIEKEIEIVAREEEIIVDVPSEPSGSSIARDDETGDMPEISDDKRYSECSRQESNEENPVQSSSLASPSSSSTTKHFED</sequence>
<comment type="caution">
    <text evidence="2">The sequence shown here is derived from an EMBL/GenBank/DDBJ whole genome shotgun (WGS) entry which is preliminary data.</text>
</comment>
<dbReference type="EMBL" id="PJQY01000156">
    <property type="protein sequence ID" value="PQQ17291.1"/>
    <property type="molecule type" value="Genomic_DNA"/>
</dbReference>
<feature type="compositionally biased region" description="Polar residues" evidence="1">
    <location>
        <begin position="101"/>
        <end position="110"/>
    </location>
</feature>
<feature type="region of interest" description="Disordered" evidence="1">
    <location>
        <begin position="67"/>
        <end position="110"/>
    </location>
</feature>
<evidence type="ECO:0000313" key="3">
    <source>
        <dbReference type="Proteomes" id="UP000250321"/>
    </source>
</evidence>
<feature type="compositionally biased region" description="Polar residues" evidence="1">
    <location>
        <begin position="67"/>
        <end position="76"/>
    </location>
</feature>
<proteinExistence type="predicted"/>
<evidence type="ECO:0000256" key="1">
    <source>
        <dbReference type="SAM" id="MobiDB-lite"/>
    </source>
</evidence>
<protein>
    <submittedName>
        <fullName evidence="2">Uncharacterized protein</fullName>
    </submittedName>
</protein>
<feature type="region of interest" description="Disordered" evidence="1">
    <location>
        <begin position="148"/>
        <end position="214"/>
    </location>
</feature>
<accession>A0A314ZKI0</accession>
<organism evidence="2 3">
    <name type="scientific">Prunus yedoensis var. nudiflora</name>
    <dbReference type="NCBI Taxonomy" id="2094558"/>
    <lineage>
        <taxon>Eukaryota</taxon>
        <taxon>Viridiplantae</taxon>
        <taxon>Streptophyta</taxon>
        <taxon>Embryophyta</taxon>
        <taxon>Tracheophyta</taxon>
        <taxon>Spermatophyta</taxon>
        <taxon>Magnoliopsida</taxon>
        <taxon>eudicotyledons</taxon>
        <taxon>Gunneridae</taxon>
        <taxon>Pentapetalae</taxon>
        <taxon>rosids</taxon>
        <taxon>fabids</taxon>
        <taxon>Rosales</taxon>
        <taxon>Rosaceae</taxon>
        <taxon>Amygdaloideae</taxon>
        <taxon>Amygdaleae</taxon>
        <taxon>Prunus</taxon>
    </lineage>
</organism>
<name>A0A314ZKI0_PRUYE</name>
<keyword evidence="3" id="KW-1185">Reference proteome</keyword>
<dbReference type="PANTHER" id="PTHR47212:SF4">
    <property type="entry name" value="ADHESIN-LIKE PROTEIN, PUTATIVE (DUF3741)-RELATED"/>
    <property type="match status" value="1"/>
</dbReference>
<dbReference type="Proteomes" id="UP000250321">
    <property type="component" value="Unassembled WGS sequence"/>
</dbReference>
<feature type="compositionally biased region" description="Basic and acidic residues" evidence="1">
    <location>
        <begin position="176"/>
        <end position="189"/>
    </location>
</feature>
<dbReference type="AlphaFoldDB" id="A0A314ZKI0"/>
<evidence type="ECO:0000313" key="2">
    <source>
        <dbReference type="EMBL" id="PQQ17291.1"/>
    </source>
</evidence>
<dbReference type="PANTHER" id="PTHR47212">
    <property type="entry name" value="ADHESIN-LIKE PROTEIN, PUTATIVE (DUF3741)-RELATED"/>
    <property type="match status" value="1"/>
</dbReference>
<reference evidence="2 3" key="1">
    <citation type="submission" date="2018-02" db="EMBL/GenBank/DDBJ databases">
        <title>Draft genome of wild Prunus yedoensis var. nudiflora.</title>
        <authorList>
            <person name="Baek S."/>
            <person name="Kim J.-H."/>
            <person name="Choi K."/>
            <person name="Kim G.-B."/>
            <person name="Cho A."/>
            <person name="Jang H."/>
            <person name="Shin C.-H."/>
            <person name="Yu H.-J."/>
            <person name="Mun J.-H."/>
        </authorList>
    </citation>
    <scope>NUCLEOTIDE SEQUENCE [LARGE SCALE GENOMIC DNA]</scope>
    <source>
        <strain evidence="3">cv. Jeju island</strain>
        <tissue evidence="2">Leaf</tissue>
    </source>
</reference>
<gene>
    <name evidence="2" type="ORF">Pyn_08759</name>
</gene>
<feature type="compositionally biased region" description="Low complexity" evidence="1">
    <location>
        <begin position="197"/>
        <end position="207"/>
    </location>
</feature>